<feature type="binding site" evidence="3">
    <location>
        <position position="135"/>
    </location>
    <ligand>
        <name>a divalent metal cation</name>
        <dbReference type="ChEBI" id="CHEBI:60240"/>
        <label>2</label>
    </ligand>
</feature>
<evidence type="ECO:0000256" key="2">
    <source>
        <dbReference type="ARBA" id="ARBA00022801"/>
    </source>
</evidence>
<evidence type="ECO:0000313" key="4">
    <source>
        <dbReference type="EMBL" id="RGT57577.1"/>
    </source>
</evidence>
<feature type="binding site" evidence="3">
    <location>
        <position position="10"/>
    </location>
    <ligand>
        <name>a divalent metal cation</name>
        <dbReference type="ChEBI" id="CHEBI:60240"/>
        <label>1</label>
    </ligand>
</feature>
<dbReference type="Pfam" id="PF01026">
    <property type="entry name" value="TatD_DNase"/>
    <property type="match status" value="1"/>
</dbReference>
<evidence type="ECO:0000313" key="5">
    <source>
        <dbReference type="Proteomes" id="UP000284731"/>
    </source>
</evidence>
<comment type="caution">
    <text evidence="4">The sequence shown here is derived from an EMBL/GenBank/DDBJ whole genome shotgun (WGS) entry which is preliminary data.</text>
</comment>
<protein>
    <submittedName>
        <fullName evidence="4">TatD family deoxyribonuclease</fullName>
    </submittedName>
</protein>
<dbReference type="GO" id="GO:0016788">
    <property type="term" value="F:hydrolase activity, acting on ester bonds"/>
    <property type="evidence" value="ECO:0007669"/>
    <property type="project" value="InterPro"/>
</dbReference>
<gene>
    <name evidence="4" type="ORF">DWX20_00575</name>
</gene>
<feature type="binding site" evidence="3">
    <location>
        <position position="157"/>
    </location>
    <ligand>
        <name>a divalent metal cation</name>
        <dbReference type="ChEBI" id="CHEBI:60240"/>
        <label>2</label>
    </ligand>
</feature>
<dbReference type="Gene3D" id="3.20.20.140">
    <property type="entry name" value="Metal-dependent hydrolases"/>
    <property type="match status" value="1"/>
</dbReference>
<dbReference type="GO" id="GO:0046872">
    <property type="term" value="F:metal ion binding"/>
    <property type="evidence" value="ECO:0007669"/>
    <property type="project" value="UniProtKB-KW"/>
</dbReference>
<dbReference type="InterPro" id="IPR032466">
    <property type="entry name" value="Metal_Hydrolase"/>
</dbReference>
<dbReference type="GO" id="GO:0004536">
    <property type="term" value="F:DNA nuclease activity"/>
    <property type="evidence" value="ECO:0007669"/>
    <property type="project" value="InterPro"/>
</dbReference>
<dbReference type="EMBL" id="QRWX01000001">
    <property type="protein sequence ID" value="RGT57577.1"/>
    <property type="molecule type" value="Genomic_DNA"/>
</dbReference>
<reference evidence="4 5" key="1">
    <citation type="submission" date="2018-08" db="EMBL/GenBank/DDBJ databases">
        <title>A genome reference for cultivated species of the human gut microbiota.</title>
        <authorList>
            <person name="Zou Y."/>
            <person name="Xue W."/>
            <person name="Luo G."/>
        </authorList>
    </citation>
    <scope>NUCLEOTIDE SEQUENCE [LARGE SCALE GENOMIC DNA]</scope>
    <source>
        <strain evidence="4 5">AF18-46</strain>
    </source>
</reference>
<organism evidence="4 5">
    <name type="scientific">Solobacterium moorei</name>
    <dbReference type="NCBI Taxonomy" id="102148"/>
    <lineage>
        <taxon>Bacteria</taxon>
        <taxon>Bacillati</taxon>
        <taxon>Bacillota</taxon>
        <taxon>Erysipelotrichia</taxon>
        <taxon>Erysipelotrichales</taxon>
        <taxon>Erysipelotrichaceae</taxon>
        <taxon>Solobacterium</taxon>
    </lineage>
</organism>
<feature type="binding site" evidence="3">
    <location>
        <position position="12"/>
    </location>
    <ligand>
        <name>a divalent metal cation</name>
        <dbReference type="ChEBI" id="CHEBI:60240"/>
        <label>1</label>
    </ligand>
</feature>
<dbReference type="PANTHER" id="PTHR46124">
    <property type="entry name" value="D-AMINOACYL-TRNA DEACYLASE"/>
    <property type="match status" value="1"/>
</dbReference>
<name>A0A412PHC8_9FIRM</name>
<dbReference type="InterPro" id="IPR001130">
    <property type="entry name" value="TatD-like"/>
</dbReference>
<evidence type="ECO:0000256" key="3">
    <source>
        <dbReference type="PIRSR" id="PIRSR005902-1"/>
    </source>
</evidence>
<dbReference type="PROSITE" id="PS01091">
    <property type="entry name" value="TATD_3"/>
    <property type="match status" value="1"/>
</dbReference>
<sequence>MSELHYVDTHCHLMGEEFQEDLEEVIARCKEKHVDKLMIITLSLEETKRAIEFAKRDPENYKVAAGIFPEDTTKVDEKYWNEFCELAKNPIVTAIGEIGLEYHWVTDEADRAVQRAYFAKLIELAREVNKPILVHSRDAMQDTFDIMKKHHWKGLLHCFPGSKEMAKEFVKLGYYIALGGALTFKNARHSVDVVETIDLNYLLSETDAPYMAPVPVRGSRNEPSNIPYIVAKMAEIRNISTEEMAAQIDANWTRFLEEADGSHL</sequence>
<proteinExistence type="predicted"/>
<feature type="binding site" evidence="3">
    <location>
        <position position="207"/>
    </location>
    <ligand>
        <name>a divalent metal cation</name>
        <dbReference type="ChEBI" id="CHEBI:60240"/>
        <label>1</label>
    </ligand>
</feature>
<dbReference type="InterPro" id="IPR015991">
    <property type="entry name" value="TatD/YcfH-like"/>
</dbReference>
<feature type="binding site" evidence="3">
    <location>
        <position position="97"/>
    </location>
    <ligand>
        <name>a divalent metal cation</name>
        <dbReference type="ChEBI" id="CHEBI:60240"/>
        <label>1</label>
    </ligand>
</feature>
<dbReference type="PANTHER" id="PTHR46124:SF2">
    <property type="entry name" value="D-AMINOACYL-TRNA DEACYLASE"/>
    <property type="match status" value="1"/>
</dbReference>
<evidence type="ECO:0000256" key="1">
    <source>
        <dbReference type="ARBA" id="ARBA00022723"/>
    </source>
</evidence>
<dbReference type="CDD" id="cd01310">
    <property type="entry name" value="TatD_DNAse"/>
    <property type="match status" value="1"/>
</dbReference>
<dbReference type="NCBIfam" id="TIGR00010">
    <property type="entry name" value="YchF/TatD family DNA exonuclease"/>
    <property type="match status" value="1"/>
</dbReference>
<keyword evidence="2" id="KW-0378">Hydrolase</keyword>
<dbReference type="PIRSF" id="PIRSF005902">
    <property type="entry name" value="DNase_TatD"/>
    <property type="match status" value="1"/>
</dbReference>
<dbReference type="GO" id="GO:0005829">
    <property type="term" value="C:cytosol"/>
    <property type="evidence" value="ECO:0007669"/>
    <property type="project" value="TreeGrafter"/>
</dbReference>
<dbReference type="InterPro" id="IPR018228">
    <property type="entry name" value="DNase_TatD-rel_CS"/>
</dbReference>
<dbReference type="AlphaFoldDB" id="A0A412PHC8"/>
<dbReference type="FunFam" id="3.20.20.140:FF:000005">
    <property type="entry name" value="TatD family hydrolase"/>
    <property type="match status" value="1"/>
</dbReference>
<dbReference type="RefSeq" id="WP_118764089.1">
    <property type="nucleotide sequence ID" value="NZ_CABJCF010000001.1"/>
</dbReference>
<keyword evidence="1 3" id="KW-0479">Metal-binding</keyword>
<accession>A0A412PHC8</accession>
<dbReference type="Proteomes" id="UP000284731">
    <property type="component" value="Unassembled WGS sequence"/>
</dbReference>
<dbReference type="SUPFAM" id="SSF51556">
    <property type="entry name" value="Metallo-dependent hydrolases"/>
    <property type="match status" value="1"/>
</dbReference>